<evidence type="ECO:0000256" key="1">
    <source>
        <dbReference type="SAM" id="Coils"/>
    </source>
</evidence>
<keyword evidence="3" id="KW-1185">Reference proteome</keyword>
<sequence>MSDKSAKRNLSNLVAKLALDCIRDEDCRASKGRTYRIYSFKAILERRERAGLHYVVRDKGVRFIQKRDPIEPSEVLDITTPGDITTRGPMDIPSTGPVDITSTPYRKYLGIGLEKTTTTESEAIPRLVRSFSAYTYADEEAARMLFRKCLANCPDVQVEEIEAVIAEKAPALMRDRSIRNPIGLLLTAVPMCFEGSALVELRKQRAAEKAQREKEEADRQQAEAETRAWFEREQSRCREILDSTSLSDKERLAAERQMKEITEWLACQASEGVPS</sequence>
<accession>A0A4Q1SKJ9</accession>
<proteinExistence type="predicted"/>
<dbReference type="Proteomes" id="UP000290253">
    <property type="component" value="Unassembled WGS sequence"/>
</dbReference>
<comment type="caution">
    <text evidence="2">The sequence shown here is derived from an EMBL/GenBank/DDBJ whole genome shotgun (WGS) entry which is preliminary data.</text>
</comment>
<gene>
    <name evidence="2" type="ORF">ESZ00_09165</name>
</gene>
<evidence type="ECO:0000313" key="2">
    <source>
        <dbReference type="EMBL" id="RXS97997.1"/>
    </source>
</evidence>
<organism evidence="2 3">
    <name type="scientific">Silvibacterium dinghuense</name>
    <dbReference type="NCBI Taxonomy" id="1560006"/>
    <lineage>
        <taxon>Bacteria</taxon>
        <taxon>Pseudomonadati</taxon>
        <taxon>Acidobacteriota</taxon>
        <taxon>Terriglobia</taxon>
        <taxon>Terriglobales</taxon>
        <taxon>Acidobacteriaceae</taxon>
        <taxon>Silvibacterium</taxon>
    </lineage>
</organism>
<feature type="coiled-coil region" evidence="1">
    <location>
        <begin position="198"/>
        <end position="227"/>
    </location>
</feature>
<dbReference type="AlphaFoldDB" id="A0A4Q1SKJ9"/>
<dbReference type="OrthoDB" id="122038at2"/>
<dbReference type="EMBL" id="SDMK01000001">
    <property type="protein sequence ID" value="RXS97997.1"/>
    <property type="molecule type" value="Genomic_DNA"/>
</dbReference>
<keyword evidence="1" id="KW-0175">Coiled coil</keyword>
<reference evidence="2 3" key="1">
    <citation type="journal article" date="2016" name="Int. J. Syst. Evol. Microbiol.">
        <title>Acidipila dinghuensis sp. nov., an acidobacterium isolated from forest soil.</title>
        <authorList>
            <person name="Jiang Y.W."/>
            <person name="Wang J."/>
            <person name="Chen M.H."/>
            <person name="Lv Y.Y."/>
            <person name="Qiu L.H."/>
        </authorList>
    </citation>
    <scope>NUCLEOTIDE SEQUENCE [LARGE SCALE GENOMIC DNA]</scope>
    <source>
        <strain evidence="2 3">DHOF10</strain>
    </source>
</reference>
<name>A0A4Q1SKJ9_9BACT</name>
<dbReference type="RefSeq" id="WP_129207776.1">
    <property type="nucleotide sequence ID" value="NZ_BMGU01000001.1"/>
</dbReference>
<protein>
    <submittedName>
        <fullName evidence="2">Uncharacterized protein</fullName>
    </submittedName>
</protein>
<evidence type="ECO:0000313" key="3">
    <source>
        <dbReference type="Proteomes" id="UP000290253"/>
    </source>
</evidence>